<dbReference type="PANTHER" id="PTHR43316:SF3">
    <property type="entry name" value="HALOACID DEHALOGENASE, TYPE II (AFU_ORTHOLOGUE AFUA_2G07750)-RELATED"/>
    <property type="match status" value="1"/>
</dbReference>
<dbReference type="EMBL" id="CP021358">
    <property type="protein sequence ID" value="ART63872.1"/>
    <property type="molecule type" value="Genomic_DNA"/>
</dbReference>
<dbReference type="SFLD" id="SFLDS00003">
    <property type="entry name" value="Haloacid_Dehalogenase"/>
    <property type="match status" value="1"/>
</dbReference>
<dbReference type="Gene3D" id="3.40.50.1000">
    <property type="entry name" value="HAD superfamily/HAD-like"/>
    <property type="match status" value="1"/>
</dbReference>
<evidence type="ECO:0000256" key="3">
    <source>
        <dbReference type="RuleBase" id="RU368077"/>
    </source>
</evidence>
<dbReference type="KEGG" id="kma:B9H00_13080"/>
<comment type="similarity">
    <text evidence="1 3">Belongs to the HAD-like hydrolase superfamily. S-2-haloalkanoic acid dehalogenase family.</text>
</comment>
<reference evidence="4 5" key="1">
    <citation type="submission" date="2017-05" db="EMBL/GenBank/DDBJ databases">
        <authorList>
            <person name="Song R."/>
            <person name="Chenine A.L."/>
            <person name="Ruprecht R.M."/>
        </authorList>
    </citation>
    <scope>NUCLEOTIDE SEQUENCE [LARGE SCALE GENOMIC DNA]</scope>
    <source>
        <strain evidence="4">SW32</strain>
    </source>
</reference>
<dbReference type="NCBIfam" id="TIGR01428">
    <property type="entry name" value="HAD_type_II"/>
    <property type="match status" value="1"/>
</dbReference>
<comment type="function">
    <text evidence="3">Catalyzes the hydrolytic dehalogenation of small (S)-2-haloalkanoic acids to yield the corresponding (R)-2-hydroxyalkanoic acids.</text>
</comment>
<protein>
    <recommendedName>
        <fullName evidence="3">(S)-2-haloacid dehalogenase</fullName>
        <ecNumber evidence="3">3.8.1.2</ecNumber>
    </recommendedName>
    <alternativeName>
        <fullName evidence="3">2-haloalkanoic acid dehalogenase</fullName>
    </alternativeName>
    <alternativeName>
        <fullName evidence="3">Halocarboxylic acid halidohydrolase</fullName>
    </alternativeName>
    <alternativeName>
        <fullName evidence="3">L-2-haloacid dehalogenase</fullName>
    </alternativeName>
</protein>
<accession>A0A240US55</accession>
<dbReference type="SUPFAM" id="SSF56784">
    <property type="entry name" value="HAD-like"/>
    <property type="match status" value="1"/>
</dbReference>
<dbReference type="Proteomes" id="UP000194457">
    <property type="component" value="Chromosome"/>
</dbReference>
<dbReference type="InterPro" id="IPR006439">
    <property type="entry name" value="HAD-SF_hydro_IA"/>
</dbReference>
<dbReference type="AlphaFoldDB" id="A0A240US55"/>
<sequence>MGLLQPYAGHCAGHGENALNHFFQHHCGMIESKDAFGRPFLTPLFRILRSQGGDMTQTLLAFDVYGTLINPNAMADILRPTIGEQAESVAAQWRASQLQLSFRRGLMGRYVEFSVCTRDALDVAIAAQGVEVASSTRDDWMKAYSSLPAFEEVDGALASLVAAGYRCVAFSNGTEKAMQEVLENAGIFRHFEAMVSVDDIKRFKPDPVVYHHLIRRMEVEHGNTWLVSSNNWDIQGARHVGLKAAWIHRDPTALIEDPSLAPNIEVNRLDELADRMASAR</sequence>
<dbReference type="PANTHER" id="PTHR43316">
    <property type="entry name" value="HYDROLASE, HALOACID DELAHOGENASE-RELATED"/>
    <property type="match status" value="1"/>
</dbReference>
<comment type="catalytic activity">
    <reaction evidence="3">
        <text>an (S)-2-haloacid + H2O = a (2R)-2-hydroxycarboxylate + a halide anion + H(+)</text>
        <dbReference type="Rhea" id="RHEA:11192"/>
        <dbReference type="ChEBI" id="CHEBI:15377"/>
        <dbReference type="ChEBI" id="CHEBI:15378"/>
        <dbReference type="ChEBI" id="CHEBI:16042"/>
        <dbReference type="ChEBI" id="CHEBI:58314"/>
        <dbReference type="ChEBI" id="CHEBI:137405"/>
        <dbReference type="EC" id="3.8.1.2"/>
    </reaction>
</comment>
<dbReference type="NCBIfam" id="TIGR01493">
    <property type="entry name" value="HAD-SF-IA-v2"/>
    <property type="match status" value="1"/>
</dbReference>
<dbReference type="GO" id="GO:0018784">
    <property type="term" value="F:(S)-2-haloacid dehalogenase activity"/>
    <property type="evidence" value="ECO:0007669"/>
    <property type="project" value="UniProtKB-UniRule"/>
</dbReference>
<dbReference type="InterPro" id="IPR023214">
    <property type="entry name" value="HAD_sf"/>
</dbReference>
<dbReference type="SFLD" id="SFLDG01129">
    <property type="entry name" value="C1.5:_HAD__Beta-PGM__Phosphata"/>
    <property type="match status" value="1"/>
</dbReference>
<dbReference type="InterPro" id="IPR036412">
    <property type="entry name" value="HAD-like_sf"/>
</dbReference>
<organism evidence="4 5">
    <name type="scientific">Kushneria marisflavi</name>
    <dbReference type="NCBI Taxonomy" id="157779"/>
    <lineage>
        <taxon>Bacteria</taxon>
        <taxon>Pseudomonadati</taxon>
        <taxon>Pseudomonadota</taxon>
        <taxon>Gammaproteobacteria</taxon>
        <taxon>Oceanospirillales</taxon>
        <taxon>Halomonadaceae</taxon>
        <taxon>Kushneria</taxon>
    </lineage>
</organism>
<evidence type="ECO:0000313" key="5">
    <source>
        <dbReference type="Proteomes" id="UP000194457"/>
    </source>
</evidence>
<dbReference type="CDD" id="cd02588">
    <property type="entry name" value="HAD_L2-DEX"/>
    <property type="match status" value="1"/>
</dbReference>
<keyword evidence="2 3" id="KW-0378">Hydrolase</keyword>
<evidence type="ECO:0000313" key="4">
    <source>
        <dbReference type="EMBL" id="ART63872.1"/>
    </source>
</evidence>
<dbReference type="InterPro" id="IPR051540">
    <property type="entry name" value="S-2-haloacid_dehalogenase"/>
</dbReference>
<dbReference type="Pfam" id="PF00702">
    <property type="entry name" value="Hydrolase"/>
    <property type="match status" value="1"/>
</dbReference>
<evidence type="ECO:0000256" key="1">
    <source>
        <dbReference type="ARBA" id="ARBA00008106"/>
    </source>
</evidence>
<dbReference type="InterPro" id="IPR006328">
    <property type="entry name" value="2-HAD"/>
</dbReference>
<name>A0A240US55_9GAMM</name>
<dbReference type="InterPro" id="IPR023198">
    <property type="entry name" value="PGP-like_dom2"/>
</dbReference>
<dbReference type="Gene3D" id="1.10.150.240">
    <property type="entry name" value="Putative phosphatase, domain 2"/>
    <property type="match status" value="1"/>
</dbReference>
<gene>
    <name evidence="4" type="ORF">B9H00_13080</name>
</gene>
<proteinExistence type="inferred from homology"/>
<dbReference type="PRINTS" id="PR00413">
    <property type="entry name" value="HADHALOGNASE"/>
</dbReference>
<dbReference type="EC" id="3.8.1.2" evidence="3"/>
<keyword evidence="5" id="KW-1185">Reference proteome</keyword>
<evidence type="ECO:0000256" key="2">
    <source>
        <dbReference type="ARBA" id="ARBA00022801"/>
    </source>
</evidence>